<feature type="region of interest" description="Disordered" evidence="1">
    <location>
        <begin position="481"/>
        <end position="546"/>
    </location>
</feature>
<dbReference type="OrthoDB" id="3266941at2759"/>
<evidence type="ECO:0000256" key="2">
    <source>
        <dbReference type="SAM" id="Phobius"/>
    </source>
</evidence>
<gene>
    <name evidence="4" type="ORF">BDQ12DRAFT_721387</name>
</gene>
<accession>A0A5C3M617</accession>
<feature type="chain" id="PRO_5022938692" description="Mid2 domain-containing protein" evidence="3">
    <location>
        <begin position="22"/>
        <end position="546"/>
    </location>
</feature>
<keyword evidence="5" id="KW-1185">Reference proteome</keyword>
<feature type="compositionally biased region" description="Polar residues" evidence="1">
    <location>
        <begin position="507"/>
        <end position="521"/>
    </location>
</feature>
<keyword evidence="2" id="KW-1133">Transmembrane helix</keyword>
<proteinExistence type="predicted"/>
<feature type="region of interest" description="Disordered" evidence="1">
    <location>
        <begin position="213"/>
        <end position="247"/>
    </location>
</feature>
<keyword evidence="2" id="KW-0812">Transmembrane</keyword>
<feature type="compositionally biased region" description="Polar residues" evidence="1">
    <location>
        <begin position="363"/>
        <end position="381"/>
    </location>
</feature>
<dbReference type="CDD" id="cd12087">
    <property type="entry name" value="TM_EGFR-like"/>
    <property type="match status" value="1"/>
</dbReference>
<name>A0A5C3M617_9AGAR</name>
<feature type="signal peptide" evidence="3">
    <location>
        <begin position="1"/>
        <end position="21"/>
    </location>
</feature>
<evidence type="ECO:0000313" key="4">
    <source>
        <dbReference type="EMBL" id="TFK40770.1"/>
    </source>
</evidence>
<dbReference type="AlphaFoldDB" id="A0A5C3M617"/>
<feature type="transmembrane region" description="Helical" evidence="2">
    <location>
        <begin position="254"/>
        <end position="278"/>
    </location>
</feature>
<evidence type="ECO:0000313" key="5">
    <source>
        <dbReference type="Proteomes" id="UP000308652"/>
    </source>
</evidence>
<feature type="compositionally biased region" description="Polar residues" evidence="1">
    <location>
        <begin position="485"/>
        <end position="494"/>
    </location>
</feature>
<dbReference type="EMBL" id="ML213596">
    <property type="protein sequence ID" value="TFK40770.1"/>
    <property type="molecule type" value="Genomic_DNA"/>
</dbReference>
<reference evidence="4 5" key="1">
    <citation type="journal article" date="2019" name="Nat. Ecol. Evol.">
        <title>Megaphylogeny resolves global patterns of mushroom evolution.</title>
        <authorList>
            <person name="Varga T."/>
            <person name="Krizsan K."/>
            <person name="Foldi C."/>
            <person name="Dima B."/>
            <person name="Sanchez-Garcia M."/>
            <person name="Sanchez-Ramirez S."/>
            <person name="Szollosi G.J."/>
            <person name="Szarkandi J.G."/>
            <person name="Papp V."/>
            <person name="Albert L."/>
            <person name="Andreopoulos W."/>
            <person name="Angelini C."/>
            <person name="Antonin V."/>
            <person name="Barry K.W."/>
            <person name="Bougher N.L."/>
            <person name="Buchanan P."/>
            <person name="Buyck B."/>
            <person name="Bense V."/>
            <person name="Catcheside P."/>
            <person name="Chovatia M."/>
            <person name="Cooper J."/>
            <person name="Damon W."/>
            <person name="Desjardin D."/>
            <person name="Finy P."/>
            <person name="Geml J."/>
            <person name="Haridas S."/>
            <person name="Hughes K."/>
            <person name="Justo A."/>
            <person name="Karasinski D."/>
            <person name="Kautmanova I."/>
            <person name="Kiss B."/>
            <person name="Kocsube S."/>
            <person name="Kotiranta H."/>
            <person name="LaButti K.M."/>
            <person name="Lechner B.E."/>
            <person name="Liimatainen K."/>
            <person name="Lipzen A."/>
            <person name="Lukacs Z."/>
            <person name="Mihaltcheva S."/>
            <person name="Morgado L.N."/>
            <person name="Niskanen T."/>
            <person name="Noordeloos M.E."/>
            <person name="Ohm R.A."/>
            <person name="Ortiz-Santana B."/>
            <person name="Ovrebo C."/>
            <person name="Racz N."/>
            <person name="Riley R."/>
            <person name="Savchenko A."/>
            <person name="Shiryaev A."/>
            <person name="Soop K."/>
            <person name="Spirin V."/>
            <person name="Szebenyi C."/>
            <person name="Tomsovsky M."/>
            <person name="Tulloss R.E."/>
            <person name="Uehling J."/>
            <person name="Grigoriev I.V."/>
            <person name="Vagvolgyi C."/>
            <person name="Papp T."/>
            <person name="Martin F.M."/>
            <person name="Miettinen O."/>
            <person name="Hibbett D.S."/>
            <person name="Nagy L.G."/>
        </authorList>
    </citation>
    <scope>NUCLEOTIDE SEQUENCE [LARGE SCALE GENOMIC DNA]</scope>
    <source>
        <strain evidence="4 5">CBS 166.37</strain>
    </source>
</reference>
<feature type="compositionally biased region" description="Low complexity" evidence="1">
    <location>
        <begin position="220"/>
        <end position="242"/>
    </location>
</feature>
<evidence type="ECO:0000256" key="3">
    <source>
        <dbReference type="SAM" id="SignalP"/>
    </source>
</evidence>
<dbReference type="Proteomes" id="UP000308652">
    <property type="component" value="Unassembled WGS sequence"/>
</dbReference>
<keyword evidence="3" id="KW-0732">Signal</keyword>
<keyword evidence="2" id="KW-0472">Membrane</keyword>
<feature type="compositionally biased region" description="Pro residues" evidence="1">
    <location>
        <begin position="308"/>
        <end position="317"/>
    </location>
</feature>
<feature type="region of interest" description="Disordered" evidence="1">
    <location>
        <begin position="298"/>
        <end position="321"/>
    </location>
</feature>
<protein>
    <recommendedName>
        <fullName evidence="6">Mid2 domain-containing protein</fullName>
    </recommendedName>
</protein>
<evidence type="ECO:0008006" key="6">
    <source>
        <dbReference type="Google" id="ProtNLM"/>
    </source>
</evidence>
<feature type="region of interest" description="Disordered" evidence="1">
    <location>
        <begin position="352"/>
        <end position="381"/>
    </location>
</feature>
<evidence type="ECO:0000256" key="1">
    <source>
        <dbReference type="SAM" id="MobiDB-lite"/>
    </source>
</evidence>
<sequence length="546" mass="58818">MPFFSFFLFGILALQTQAVLARLKFSFSDVQQCEPVNITFSGDVDASVAAMTLSILPLNSTPIFIPIPMSAVAPSGVYVTFLPLPAGATFIASLDDLSGENVAQVSDVIRVLPSPSGNLTCLSPAEEQPQTQQIFQLDNTPSQCENLTISYNSSIVANPPSVRLYSPKGVSFLLNRTLVENGTATYLLNFLRRSTIVLMIDDGKQNRQTTDLLTVGGDTSSDSKCISSGSSNNNGTNSENSNTAQPKTSAIPKAVIIGSASGGGAIFLVALAMIIYVLRERRKKQVAIIKVDNATLEKGPDFQKKPRSPPPTIPMPTYPEGTVKNPLYTNGSFLSPARSNYLRSSLASWSQVVPDDQRHPASQVGTPTSPEPRSNNVARRSDRLSLNSLDIEGMLNMATVQTERSSRQVTEPLPFSPAFNNSQLLVPERMAVPRPYPARRHLRDPSDVPADPTSIALSGYSMNPFGDDKVAVDSPTIRLFPHSPVTPNDRSLPTPTRPPAVRVGLPSSPSQGLRYSGSRLSGDTAAMWSPTRSSRMSAGDYYGIAR</sequence>
<organism evidence="4 5">
    <name type="scientific">Crucibulum laeve</name>
    <dbReference type="NCBI Taxonomy" id="68775"/>
    <lineage>
        <taxon>Eukaryota</taxon>
        <taxon>Fungi</taxon>
        <taxon>Dikarya</taxon>
        <taxon>Basidiomycota</taxon>
        <taxon>Agaricomycotina</taxon>
        <taxon>Agaricomycetes</taxon>
        <taxon>Agaricomycetidae</taxon>
        <taxon>Agaricales</taxon>
        <taxon>Agaricineae</taxon>
        <taxon>Nidulariaceae</taxon>
        <taxon>Crucibulum</taxon>
    </lineage>
</organism>